<keyword evidence="6" id="KW-0902">Two-component regulatory system</keyword>
<sequence length="451" mass="50919">MVEPMGKILIVDDDPAIRDGCFQVLTRSGYEAEMAASGSEALELLDRWEFDVILLDLKMPDIHGLDLLRQIREQDTQVHVIVITAFGTVENAVQAMKLGAFDFLPKPFEPEELRLLVRRAMEAKRLAMENLYLRQELEARAGETQLVGRSRAIQEIMKKVAMLAPTDSTVLLTGESGTGKGLLARKIHEMSPRRAHPFVTVDCSTLVPTLFESELFGHVKGAFTGATTHKVGKFELANGGTLFFDEIGNISLDIQAKLLKAVEEKEISRVGSHRMTKVDVRIIAATNQDLREAVKKGTFREDLFYRLNVVALELPPLRDRREDIPLLVDFFLRRFTEKHGKTVEGLSPEALEALTAYDWPGNVRELENTIERLVIFARKPRISLEDLYLAGFEDRGDLLHEVDEDDLSLAAAEKRHVLMVLKRCQGNKTVAAQLLKIDRKTLREKLKRWGV</sequence>
<dbReference type="InterPro" id="IPR001789">
    <property type="entry name" value="Sig_transdc_resp-reg_receiver"/>
</dbReference>
<dbReference type="CDD" id="cd00009">
    <property type="entry name" value="AAA"/>
    <property type="match status" value="1"/>
</dbReference>
<evidence type="ECO:0000256" key="5">
    <source>
        <dbReference type="ARBA" id="ARBA00022840"/>
    </source>
</evidence>
<dbReference type="SMART" id="SM00382">
    <property type="entry name" value="AAA"/>
    <property type="match status" value="1"/>
</dbReference>
<dbReference type="Gene3D" id="3.40.50.2300">
    <property type="match status" value="1"/>
</dbReference>
<evidence type="ECO:0000313" key="12">
    <source>
        <dbReference type="Proteomes" id="UP000502179"/>
    </source>
</evidence>
<dbReference type="Pfam" id="PF02954">
    <property type="entry name" value="HTH_8"/>
    <property type="match status" value="1"/>
</dbReference>
<keyword evidence="3" id="KW-0597">Phosphoprotein</keyword>
<gene>
    <name evidence="11" type="ORF">G4V39_06090</name>
</gene>
<dbReference type="Pfam" id="PF00158">
    <property type="entry name" value="Sigma54_activat"/>
    <property type="match status" value="1"/>
</dbReference>
<evidence type="ECO:0000256" key="1">
    <source>
        <dbReference type="ARBA" id="ARBA00004496"/>
    </source>
</evidence>
<evidence type="ECO:0000256" key="9">
    <source>
        <dbReference type="ARBA" id="ARBA00023159"/>
    </source>
</evidence>
<name>A0A6G7PWN1_9BACT</name>
<dbReference type="Pfam" id="PF25601">
    <property type="entry name" value="AAA_lid_14"/>
    <property type="match status" value="1"/>
</dbReference>
<dbReference type="InterPro" id="IPR025662">
    <property type="entry name" value="Sigma_54_int_dom_ATP-bd_1"/>
</dbReference>
<dbReference type="Gene3D" id="1.10.10.60">
    <property type="entry name" value="Homeodomain-like"/>
    <property type="match status" value="1"/>
</dbReference>
<evidence type="ECO:0000313" key="11">
    <source>
        <dbReference type="EMBL" id="QIJ71858.1"/>
    </source>
</evidence>
<dbReference type="PROSITE" id="PS00675">
    <property type="entry name" value="SIGMA54_INTERACT_1"/>
    <property type="match status" value="1"/>
</dbReference>
<dbReference type="SUPFAM" id="SSF52172">
    <property type="entry name" value="CheY-like"/>
    <property type="match status" value="1"/>
</dbReference>
<proteinExistence type="predicted"/>
<dbReference type="PRINTS" id="PR01590">
    <property type="entry name" value="HTHFIS"/>
</dbReference>
<dbReference type="InterPro" id="IPR025944">
    <property type="entry name" value="Sigma_54_int_dom_CS"/>
</dbReference>
<dbReference type="GO" id="GO:0043565">
    <property type="term" value="F:sequence-specific DNA binding"/>
    <property type="evidence" value="ECO:0007669"/>
    <property type="project" value="InterPro"/>
</dbReference>
<dbReference type="InterPro" id="IPR009057">
    <property type="entry name" value="Homeodomain-like_sf"/>
</dbReference>
<dbReference type="GO" id="GO:0005524">
    <property type="term" value="F:ATP binding"/>
    <property type="evidence" value="ECO:0007669"/>
    <property type="project" value="UniProtKB-KW"/>
</dbReference>
<dbReference type="InterPro" id="IPR011006">
    <property type="entry name" value="CheY-like_superfamily"/>
</dbReference>
<evidence type="ECO:0000256" key="2">
    <source>
        <dbReference type="ARBA" id="ARBA00022490"/>
    </source>
</evidence>
<dbReference type="EMBL" id="CP048877">
    <property type="protein sequence ID" value="QIJ71858.1"/>
    <property type="molecule type" value="Genomic_DNA"/>
</dbReference>
<reference evidence="11 12" key="1">
    <citation type="submission" date="2020-02" db="EMBL/GenBank/DDBJ databases">
        <title>Genome analysis of Thermosulfuriphilus ammonigenes ST65T, an anaerobic thermophilic chemolithoautotrophic bacterium isolated from a deep-sea hydrothermal vent.</title>
        <authorList>
            <person name="Slobodkina G."/>
            <person name="Allioux M."/>
            <person name="Merkel A."/>
            <person name="Alain K."/>
            <person name="Jebbar M."/>
            <person name="Slobodkin A."/>
        </authorList>
    </citation>
    <scope>NUCLEOTIDE SEQUENCE [LARGE SCALE GENOMIC DNA]</scope>
    <source>
        <strain evidence="11 12">ST65</strain>
    </source>
</reference>
<dbReference type="InterPro" id="IPR003593">
    <property type="entry name" value="AAA+_ATPase"/>
</dbReference>
<dbReference type="AlphaFoldDB" id="A0A6G7PWN1"/>
<dbReference type="InterPro" id="IPR027417">
    <property type="entry name" value="P-loop_NTPase"/>
</dbReference>
<keyword evidence="10" id="KW-0804">Transcription</keyword>
<dbReference type="SUPFAM" id="SSF46689">
    <property type="entry name" value="Homeodomain-like"/>
    <property type="match status" value="1"/>
</dbReference>
<dbReference type="GO" id="GO:0005737">
    <property type="term" value="C:cytoplasm"/>
    <property type="evidence" value="ECO:0007669"/>
    <property type="project" value="UniProtKB-SubCell"/>
</dbReference>
<dbReference type="FunFam" id="3.40.50.300:FF:000006">
    <property type="entry name" value="DNA-binding transcriptional regulator NtrC"/>
    <property type="match status" value="1"/>
</dbReference>
<dbReference type="InterPro" id="IPR025943">
    <property type="entry name" value="Sigma_54_int_dom_ATP-bd_2"/>
</dbReference>
<dbReference type="GO" id="GO:0006355">
    <property type="term" value="P:regulation of DNA-templated transcription"/>
    <property type="evidence" value="ECO:0007669"/>
    <property type="project" value="InterPro"/>
</dbReference>
<keyword evidence="4" id="KW-0547">Nucleotide-binding</keyword>
<evidence type="ECO:0000256" key="7">
    <source>
        <dbReference type="ARBA" id="ARBA00023015"/>
    </source>
</evidence>
<dbReference type="PROSITE" id="PS50045">
    <property type="entry name" value="SIGMA54_INTERACT_4"/>
    <property type="match status" value="1"/>
</dbReference>
<dbReference type="Gene3D" id="3.40.50.300">
    <property type="entry name" value="P-loop containing nucleotide triphosphate hydrolases"/>
    <property type="match status" value="1"/>
</dbReference>
<dbReference type="PANTHER" id="PTHR32071">
    <property type="entry name" value="TRANSCRIPTIONAL REGULATORY PROTEIN"/>
    <property type="match status" value="1"/>
</dbReference>
<dbReference type="KEGG" id="tav:G4V39_06090"/>
<keyword evidence="9" id="KW-0010">Activator</keyword>
<dbReference type="InterPro" id="IPR002078">
    <property type="entry name" value="Sigma_54_int"/>
</dbReference>
<evidence type="ECO:0000256" key="8">
    <source>
        <dbReference type="ARBA" id="ARBA00023125"/>
    </source>
</evidence>
<dbReference type="GO" id="GO:0000160">
    <property type="term" value="P:phosphorelay signal transduction system"/>
    <property type="evidence" value="ECO:0007669"/>
    <property type="project" value="UniProtKB-KW"/>
</dbReference>
<comment type="subcellular location">
    <subcellularLocation>
        <location evidence="1">Cytoplasm</location>
    </subcellularLocation>
</comment>
<protein>
    <submittedName>
        <fullName evidence="11">Sigma-54-dependent Fis family transcriptional regulator</fullName>
    </submittedName>
</protein>
<evidence type="ECO:0000256" key="4">
    <source>
        <dbReference type="ARBA" id="ARBA00022741"/>
    </source>
</evidence>
<dbReference type="Proteomes" id="UP000502179">
    <property type="component" value="Chromosome"/>
</dbReference>
<accession>A0A6G7PWN1</accession>
<dbReference type="RefSeq" id="WP_166032076.1">
    <property type="nucleotide sequence ID" value="NZ_CP048877.1"/>
</dbReference>
<dbReference type="SUPFAM" id="SSF52540">
    <property type="entry name" value="P-loop containing nucleoside triphosphate hydrolases"/>
    <property type="match status" value="1"/>
</dbReference>
<keyword evidence="8" id="KW-0238">DNA-binding</keyword>
<dbReference type="PROSITE" id="PS50110">
    <property type="entry name" value="RESPONSE_REGULATORY"/>
    <property type="match status" value="1"/>
</dbReference>
<dbReference type="FunFam" id="3.40.50.2300:FF:000018">
    <property type="entry name" value="DNA-binding transcriptional regulator NtrC"/>
    <property type="match status" value="1"/>
</dbReference>
<dbReference type="Pfam" id="PF00072">
    <property type="entry name" value="Response_reg"/>
    <property type="match status" value="1"/>
</dbReference>
<evidence type="ECO:0000256" key="6">
    <source>
        <dbReference type="ARBA" id="ARBA00023012"/>
    </source>
</evidence>
<dbReference type="InterPro" id="IPR058031">
    <property type="entry name" value="AAA_lid_NorR"/>
</dbReference>
<keyword evidence="7" id="KW-0805">Transcription regulation</keyword>
<evidence type="ECO:0000256" key="10">
    <source>
        <dbReference type="ARBA" id="ARBA00023163"/>
    </source>
</evidence>
<keyword evidence="12" id="KW-1185">Reference proteome</keyword>
<evidence type="ECO:0000256" key="3">
    <source>
        <dbReference type="ARBA" id="ARBA00022553"/>
    </source>
</evidence>
<keyword evidence="5" id="KW-0067">ATP-binding</keyword>
<dbReference type="SMART" id="SM00448">
    <property type="entry name" value="REC"/>
    <property type="match status" value="1"/>
</dbReference>
<dbReference type="InterPro" id="IPR002197">
    <property type="entry name" value="HTH_Fis"/>
</dbReference>
<dbReference type="PROSITE" id="PS00688">
    <property type="entry name" value="SIGMA54_INTERACT_3"/>
    <property type="match status" value="1"/>
</dbReference>
<organism evidence="11 12">
    <name type="scientific">Thermosulfuriphilus ammonigenes</name>
    <dbReference type="NCBI Taxonomy" id="1936021"/>
    <lineage>
        <taxon>Bacteria</taxon>
        <taxon>Pseudomonadati</taxon>
        <taxon>Thermodesulfobacteriota</taxon>
        <taxon>Thermodesulfobacteria</taxon>
        <taxon>Thermodesulfobacteriales</taxon>
        <taxon>Thermodesulfobacteriaceae</taxon>
        <taxon>Thermosulfuriphilus</taxon>
    </lineage>
</organism>
<keyword evidence="2" id="KW-0963">Cytoplasm</keyword>
<dbReference type="PROSITE" id="PS00676">
    <property type="entry name" value="SIGMA54_INTERACT_2"/>
    <property type="match status" value="1"/>
</dbReference>
<dbReference type="Gene3D" id="1.10.8.60">
    <property type="match status" value="1"/>
</dbReference>
<dbReference type="FunFam" id="1.10.8.60:FF:000014">
    <property type="entry name" value="DNA-binding transcriptional regulator NtrC"/>
    <property type="match status" value="1"/>
</dbReference>